<accession>A0A830BTW8</accession>
<reference evidence="1" key="1">
    <citation type="submission" date="2020-07" db="EMBL/GenBank/DDBJ databases">
        <title>Ethylene signaling mediates host invasion by parasitic plants.</title>
        <authorList>
            <person name="Yoshida S."/>
        </authorList>
    </citation>
    <scope>NUCLEOTIDE SEQUENCE</scope>
    <source>
        <strain evidence="1">Okayama</strain>
    </source>
</reference>
<comment type="caution">
    <text evidence="1">The sequence shown here is derived from an EMBL/GenBank/DDBJ whole genome shotgun (WGS) entry which is preliminary data.</text>
</comment>
<keyword evidence="2" id="KW-1185">Reference proteome</keyword>
<proteinExistence type="predicted"/>
<dbReference type="EMBL" id="BMAC01000193">
    <property type="protein sequence ID" value="GFP89529.1"/>
    <property type="molecule type" value="Genomic_DNA"/>
</dbReference>
<evidence type="ECO:0000313" key="2">
    <source>
        <dbReference type="Proteomes" id="UP000653305"/>
    </source>
</evidence>
<organism evidence="1 2">
    <name type="scientific">Phtheirospermum japonicum</name>
    <dbReference type="NCBI Taxonomy" id="374723"/>
    <lineage>
        <taxon>Eukaryota</taxon>
        <taxon>Viridiplantae</taxon>
        <taxon>Streptophyta</taxon>
        <taxon>Embryophyta</taxon>
        <taxon>Tracheophyta</taxon>
        <taxon>Spermatophyta</taxon>
        <taxon>Magnoliopsida</taxon>
        <taxon>eudicotyledons</taxon>
        <taxon>Gunneridae</taxon>
        <taxon>Pentapetalae</taxon>
        <taxon>asterids</taxon>
        <taxon>lamiids</taxon>
        <taxon>Lamiales</taxon>
        <taxon>Orobanchaceae</taxon>
        <taxon>Orobanchaceae incertae sedis</taxon>
        <taxon>Phtheirospermum</taxon>
    </lineage>
</organism>
<name>A0A830BTW8_9LAMI</name>
<gene>
    <name evidence="1" type="ORF">PHJA_001096500</name>
</gene>
<evidence type="ECO:0000313" key="1">
    <source>
        <dbReference type="EMBL" id="GFP89529.1"/>
    </source>
</evidence>
<dbReference type="AlphaFoldDB" id="A0A830BTW8"/>
<dbReference type="Proteomes" id="UP000653305">
    <property type="component" value="Unassembled WGS sequence"/>
</dbReference>
<sequence length="84" mass="10032">MRFIKGHGVVGFHLPDINRSELQIKRRNEQRKAANMECDNLSCVRFLQEKLTRLKSKDNNELWFDLEIQELFGQDIFIPHQSFL</sequence>
<protein>
    <submittedName>
        <fullName evidence="1">Uncharacterized protein</fullName>
    </submittedName>
</protein>